<dbReference type="Pfam" id="PF09834">
    <property type="entry name" value="DUF2061"/>
    <property type="match status" value="1"/>
</dbReference>
<feature type="domain" description="DUF2061" evidence="1">
    <location>
        <begin position="1"/>
        <end position="52"/>
    </location>
</feature>
<dbReference type="EMBL" id="WOFE01000009">
    <property type="protein sequence ID" value="MBM5572672.1"/>
    <property type="molecule type" value="Genomic_DNA"/>
</dbReference>
<comment type="caution">
    <text evidence="2">The sequence shown here is derived from an EMBL/GenBank/DDBJ whole genome shotgun (WGS) entry which is preliminary data.</text>
</comment>
<organism evidence="2 3">
    <name type="scientific">Deefgea chitinilytica</name>
    <dbReference type="NCBI Taxonomy" id="570276"/>
    <lineage>
        <taxon>Bacteria</taxon>
        <taxon>Pseudomonadati</taxon>
        <taxon>Pseudomonadota</taxon>
        <taxon>Betaproteobacteria</taxon>
        <taxon>Neisseriales</taxon>
        <taxon>Chitinibacteraceae</taxon>
        <taxon>Deefgea</taxon>
    </lineage>
</organism>
<accession>A0ABS2CEW9</accession>
<dbReference type="RefSeq" id="WP_203572000.1">
    <property type="nucleotide sequence ID" value="NZ_WOFE01000009.1"/>
</dbReference>
<dbReference type="InterPro" id="IPR018638">
    <property type="entry name" value="DUF2061_membrane"/>
</dbReference>
<gene>
    <name evidence="2" type="ORF">GM173_13945</name>
</gene>
<evidence type="ECO:0000313" key="2">
    <source>
        <dbReference type="EMBL" id="MBM5572672.1"/>
    </source>
</evidence>
<dbReference type="Proteomes" id="UP001195660">
    <property type="component" value="Unassembled WGS sequence"/>
</dbReference>
<name>A0ABS2CEW9_9NEIS</name>
<protein>
    <submittedName>
        <fullName evidence="2">DUF2061 domain-containing protein</fullName>
    </submittedName>
</protein>
<proteinExistence type="predicted"/>
<reference evidence="2 3" key="1">
    <citation type="submission" date="2019-11" db="EMBL/GenBank/DDBJ databases">
        <title>Novel Deefgea species.</title>
        <authorList>
            <person name="Han J.-H."/>
        </authorList>
    </citation>
    <scope>NUCLEOTIDE SEQUENCE [LARGE SCALE GENOMIC DNA]</scope>
    <source>
        <strain evidence="2 3">LMG 24817</strain>
    </source>
</reference>
<evidence type="ECO:0000259" key="1">
    <source>
        <dbReference type="Pfam" id="PF09834"/>
    </source>
</evidence>
<evidence type="ECO:0000313" key="3">
    <source>
        <dbReference type="Proteomes" id="UP001195660"/>
    </source>
</evidence>
<sequence>MLKTITFAIVHFTVAFSVAYLITGSFGVASALALIEPLVNTVAYFFHEKAWDAYRAAQQQATNLLHLN</sequence>
<keyword evidence="3" id="KW-1185">Reference proteome</keyword>